<keyword evidence="2" id="KW-1185">Reference proteome</keyword>
<reference evidence="1" key="1">
    <citation type="submission" date="2021-01" db="EMBL/GenBank/DDBJ databases">
        <authorList>
            <person name="Sun Q."/>
        </authorList>
    </citation>
    <scope>NUCLEOTIDE SEQUENCE</scope>
    <source>
        <strain evidence="1">YIM B02566</strain>
    </source>
</reference>
<sequence length="100" mass="10544">MNKPLPMHLSPRCRATSKRTAKPCRAPAVTGWKVCRFHGARGGAPRGPANGAYSSGLHTKEAIAGRKHVAALIKSATKLTEAMGEGEPVAVSRVLMEDAL</sequence>
<gene>
    <name evidence="1" type="ORF">JHL16_08490</name>
</gene>
<dbReference type="EMBL" id="JAENHL010000006">
    <property type="protein sequence ID" value="MBK1866385.1"/>
    <property type="molecule type" value="Genomic_DNA"/>
</dbReference>
<comment type="caution">
    <text evidence="1">The sequence shown here is derived from an EMBL/GenBank/DDBJ whole genome shotgun (WGS) entry which is preliminary data.</text>
</comment>
<dbReference type="Proteomes" id="UP000616151">
    <property type="component" value="Unassembled WGS sequence"/>
</dbReference>
<evidence type="ECO:0000313" key="2">
    <source>
        <dbReference type="Proteomes" id="UP000616151"/>
    </source>
</evidence>
<proteinExistence type="predicted"/>
<evidence type="ECO:0000313" key="1">
    <source>
        <dbReference type="EMBL" id="MBK1866385.1"/>
    </source>
</evidence>
<accession>A0ACC5R1A6</accession>
<name>A0ACC5R1A6_9HYPH</name>
<organism evidence="1 2">
    <name type="scientific">Taklimakanibacter albus</name>
    <dbReference type="NCBI Taxonomy" id="2800327"/>
    <lineage>
        <taxon>Bacteria</taxon>
        <taxon>Pseudomonadati</taxon>
        <taxon>Pseudomonadota</taxon>
        <taxon>Alphaproteobacteria</taxon>
        <taxon>Hyphomicrobiales</taxon>
        <taxon>Aestuariivirgaceae</taxon>
        <taxon>Taklimakanibacter</taxon>
    </lineage>
</organism>
<protein>
    <submittedName>
        <fullName evidence="1">Uncharacterized protein</fullName>
    </submittedName>
</protein>